<sequence>MRIFFDKNIIRGCWFLIWVGWSLAAQALEPPRSEPILTFTGQVGVRNHGQVAAFDMAMLEALPQHRFTTLTPWEDRPITFSGPLLRDVLRLVQASGQTLRATALNDYRITIPVSDAHRFDVIIATRLNDQPMSVRTRGPLFIIYPFDAHPQLRSARYYERSIWQLKAIHVE</sequence>
<dbReference type="AlphaFoldDB" id="A0A4R6UH61"/>
<proteinExistence type="predicted"/>
<dbReference type="SUPFAM" id="SSF56524">
    <property type="entry name" value="Oxidoreductase molybdopterin-binding domain"/>
    <property type="match status" value="1"/>
</dbReference>
<accession>A0A4R6UH61</accession>
<protein>
    <recommendedName>
        <fullName evidence="1">Oxidoreductase molybdopterin-binding domain-containing protein</fullName>
    </recommendedName>
</protein>
<name>A0A4R6UH61_9BURK</name>
<dbReference type="OrthoDB" id="9798763at2"/>
<dbReference type="Pfam" id="PF00174">
    <property type="entry name" value="Oxidored_molyb"/>
    <property type="match status" value="1"/>
</dbReference>
<evidence type="ECO:0000313" key="2">
    <source>
        <dbReference type="EMBL" id="TDQ44305.1"/>
    </source>
</evidence>
<feature type="domain" description="Oxidoreductase molybdopterin-binding" evidence="1">
    <location>
        <begin position="78"/>
        <end position="145"/>
    </location>
</feature>
<organism evidence="2 3">
    <name type="scientific">Tepidicella xavieri</name>
    <dbReference type="NCBI Taxonomy" id="360241"/>
    <lineage>
        <taxon>Bacteria</taxon>
        <taxon>Pseudomonadati</taxon>
        <taxon>Pseudomonadota</taxon>
        <taxon>Betaproteobacteria</taxon>
        <taxon>Burkholderiales</taxon>
        <taxon>Tepidicella</taxon>
    </lineage>
</organism>
<dbReference type="InterPro" id="IPR000572">
    <property type="entry name" value="OxRdtase_Mopterin-bd_dom"/>
</dbReference>
<evidence type="ECO:0000313" key="3">
    <source>
        <dbReference type="Proteomes" id="UP000295510"/>
    </source>
</evidence>
<comment type="caution">
    <text evidence="2">The sequence shown here is derived from an EMBL/GenBank/DDBJ whole genome shotgun (WGS) entry which is preliminary data.</text>
</comment>
<dbReference type="EMBL" id="SNYL01000003">
    <property type="protein sequence ID" value="TDQ44305.1"/>
    <property type="molecule type" value="Genomic_DNA"/>
</dbReference>
<dbReference type="RefSeq" id="WP_133595909.1">
    <property type="nucleotide sequence ID" value="NZ_SNYL01000003.1"/>
</dbReference>
<dbReference type="Gene3D" id="3.90.420.10">
    <property type="entry name" value="Oxidoreductase, molybdopterin-binding domain"/>
    <property type="match status" value="1"/>
</dbReference>
<gene>
    <name evidence="2" type="ORF">DFR43_10349</name>
</gene>
<evidence type="ECO:0000259" key="1">
    <source>
        <dbReference type="Pfam" id="PF00174"/>
    </source>
</evidence>
<dbReference type="InterPro" id="IPR036374">
    <property type="entry name" value="OxRdtase_Mopterin-bd_sf"/>
</dbReference>
<reference evidence="2 3" key="1">
    <citation type="submission" date="2019-03" db="EMBL/GenBank/DDBJ databases">
        <title>Genomic Encyclopedia of Type Strains, Phase IV (KMG-IV): sequencing the most valuable type-strain genomes for metagenomic binning, comparative biology and taxonomic classification.</title>
        <authorList>
            <person name="Goeker M."/>
        </authorList>
    </citation>
    <scope>NUCLEOTIDE SEQUENCE [LARGE SCALE GENOMIC DNA]</scope>
    <source>
        <strain evidence="2 3">DSM 19605</strain>
    </source>
</reference>
<dbReference type="Proteomes" id="UP000295510">
    <property type="component" value="Unassembled WGS sequence"/>
</dbReference>
<keyword evidence="3" id="KW-1185">Reference proteome</keyword>